<dbReference type="InterPro" id="IPR051207">
    <property type="entry name" value="ComplexI_NDUFA9_subunit"/>
</dbReference>
<protein>
    <submittedName>
        <fullName evidence="2">Complex I NDUFA9 subunit family protein</fullName>
    </submittedName>
</protein>
<proteinExistence type="predicted"/>
<evidence type="ECO:0000313" key="2">
    <source>
        <dbReference type="EMBL" id="WWR46702.1"/>
    </source>
</evidence>
<keyword evidence="3" id="KW-1185">Reference proteome</keyword>
<dbReference type="PANTHER" id="PTHR12126:SF11">
    <property type="entry name" value="NADH DEHYDROGENASE [UBIQUINONE] 1 ALPHA SUBCOMPLEX SUBUNIT 9, MITOCHONDRIAL"/>
    <property type="match status" value="1"/>
</dbReference>
<dbReference type="RefSeq" id="WP_338549547.1">
    <property type="nucleotide sequence ID" value="NZ_CP146069.1"/>
</dbReference>
<dbReference type="EMBL" id="CP146069">
    <property type="protein sequence ID" value="WWR46702.1"/>
    <property type="molecule type" value="Genomic_DNA"/>
</dbReference>
<dbReference type="InterPro" id="IPR036291">
    <property type="entry name" value="NAD(P)-bd_dom_sf"/>
</dbReference>
<dbReference type="Proteomes" id="UP001364156">
    <property type="component" value="Chromosome"/>
</dbReference>
<dbReference type="SUPFAM" id="SSF51735">
    <property type="entry name" value="NAD(P)-binding Rossmann-fold domains"/>
    <property type="match status" value="1"/>
</dbReference>
<accession>A0ABZ2HHD4</accession>
<feature type="domain" description="NAD-dependent epimerase/dehydratase" evidence="1">
    <location>
        <begin position="5"/>
        <end position="211"/>
    </location>
</feature>
<sequence length="327" mass="35623">MSQLVTIYGGSGFVGRYIARRLAKSGWRVRVAVRRPNEAMHVKPYGVVGQVEPVFCNIRDDDSVRSVMQGADAVVNCVGTFDKGGKNNFEAVQHHGAERIARIAAEEGVGRMVHISSIGADETSDSLYSQSKAKGEAAVLSHMPGAVILRPSVVFGPEDQFFNRFAGLTRFGPVLPVVGADTKFQPVYVDNVAEAVAMSVEGNAASGVYELGGPDVNTFRELMQHMLRVIRRRRLILNIPFWAANAMATGMEAVQFLTGGLVPPQITRDQVRSLRVDNVAQEGAKTLADLGIRPVAIEAVIPDYLWRFRPAGQYEALKESAKNLRAD</sequence>
<evidence type="ECO:0000259" key="1">
    <source>
        <dbReference type="Pfam" id="PF01370"/>
    </source>
</evidence>
<reference evidence="2 3" key="1">
    <citation type="submission" date="2023-10" db="EMBL/GenBank/DDBJ databases">
        <title>Roseovarius strain S88 nov., isolated from a marine algae.</title>
        <authorList>
            <person name="Lee M.W."/>
            <person name="Lee J.K."/>
            <person name="Kim J.M."/>
            <person name="Choi D.G."/>
            <person name="Baek J.H."/>
            <person name="Bayburt H."/>
            <person name="Jung J.J."/>
            <person name="Han D.M."/>
            <person name="Jeon C.O."/>
        </authorList>
    </citation>
    <scope>NUCLEOTIDE SEQUENCE [LARGE SCALE GENOMIC DNA]</scope>
    <source>
        <strain evidence="2 3">S88</strain>
    </source>
</reference>
<gene>
    <name evidence="2" type="ORF">RZ517_00500</name>
</gene>
<dbReference type="CDD" id="cd05271">
    <property type="entry name" value="NDUFA9_like_SDR_a"/>
    <property type="match status" value="1"/>
</dbReference>
<evidence type="ECO:0000313" key="3">
    <source>
        <dbReference type="Proteomes" id="UP001364156"/>
    </source>
</evidence>
<dbReference type="Pfam" id="PF01370">
    <property type="entry name" value="Epimerase"/>
    <property type="match status" value="1"/>
</dbReference>
<dbReference type="PANTHER" id="PTHR12126">
    <property type="entry name" value="NADH-UBIQUINONE OXIDOREDUCTASE 39 KDA SUBUNIT-RELATED"/>
    <property type="match status" value="1"/>
</dbReference>
<dbReference type="InterPro" id="IPR001509">
    <property type="entry name" value="Epimerase_deHydtase"/>
</dbReference>
<dbReference type="Gene3D" id="3.40.50.720">
    <property type="entry name" value="NAD(P)-binding Rossmann-like Domain"/>
    <property type="match status" value="1"/>
</dbReference>
<name>A0ABZ2HHD4_9RHOB</name>
<organism evidence="2 3">
    <name type="scientific">Roseovarius phycicola</name>
    <dbReference type="NCBI Taxonomy" id="3080976"/>
    <lineage>
        <taxon>Bacteria</taxon>
        <taxon>Pseudomonadati</taxon>
        <taxon>Pseudomonadota</taxon>
        <taxon>Alphaproteobacteria</taxon>
        <taxon>Rhodobacterales</taxon>
        <taxon>Roseobacteraceae</taxon>
        <taxon>Roseovarius</taxon>
    </lineage>
</organism>